<feature type="domain" description="Guanylate cyclase" evidence="14">
    <location>
        <begin position="346"/>
        <end position="426"/>
    </location>
</feature>
<name>A0ABR3MD21_9TELE</name>
<evidence type="ECO:0000256" key="3">
    <source>
        <dbReference type="ARBA" id="ARBA00004141"/>
    </source>
</evidence>
<organism evidence="15 16">
    <name type="scientific">Cirrhinus molitorella</name>
    <name type="common">mud carp</name>
    <dbReference type="NCBI Taxonomy" id="172907"/>
    <lineage>
        <taxon>Eukaryota</taxon>
        <taxon>Metazoa</taxon>
        <taxon>Chordata</taxon>
        <taxon>Craniata</taxon>
        <taxon>Vertebrata</taxon>
        <taxon>Euteleostomi</taxon>
        <taxon>Actinopterygii</taxon>
        <taxon>Neopterygii</taxon>
        <taxon>Teleostei</taxon>
        <taxon>Ostariophysi</taxon>
        <taxon>Cypriniformes</taxon>
        <taxon>Cyprinidae</taxon>
        <taxon>Labeoninae</taxon>
        <taxon>Labeonini</taxon>
        <taxon>Cirrhinus</taxon>
    </lineage>
</organism>
<protein>
    <recommendedName>
        <fullName evidence="4">adenylate cyclase</fullName>
        <ecNumber evidence="4">4.6.1.1</ecNumber>
    </recommendedName>
</protein>
<feature type="region of interest" description="Disordered" evidence="13">
    <location>
        <begin position="308"/>
        <end position="329"/>
    </location>
</feature>
<comment type="caution">
    <text evidence="15">The sequence shown here is derived from an EMBL/GenBank/DDBJ whole genome shotgun (WGS) entry which is preliminary data.</text>
</comment>
<keyword evidence="12" id="KW-0456">Lyase</keyword>
<gene>
    <name evidence="15" type="ORF">QQF64_007481</name>
</gene>
<evidence type="ECO:0000259" key="14">
    <source>
        <dbReference type="PROSITE" id="PS50125"/>
    </source>
</evidence>
<sequence>MNSCSRKPNDDKNVFHLILSRLCVLRAFRGKHITLVVRFPNQGRQVDDLDIWSHTNDTIGSVRRCILSRIKANSTHTKVELFIGGEIVDPADDRRLIGQLNLKDKTLITSEAHAGQLHMPSQPRQHVPTRPHGSARKSRKPLLRRPHPEVRAACRELITLTVENLCEPICLRSLAKLGEEHLESHSGFAPSSGRFPPPFTRWGLPPAVCVIAGAEGASPRSGVGGYMRVWAGDGLDSWLICGMLPYRTDTAPRLHVPAGCELPSQPDMGDEPAPTLNALKIGKPCSPPYGSDIVKAVARPSARVRTNPAVTGNARTGSVLQNDSPEHSQPRLRACLRKRGHPARQQISDEENHCRRIKILGDCYYCVSGLTQPKTDHAHCCVEMGLDMIDTITSVAEATEVDLNMRVGLHTGRVLCGVLGLQEVAV</sequence>
<dbReference type="InterPro" id="IPR055176">
    <property type="entry name" value="UBP24/USP9X/USP9Y_UBL"/>
</dbReference>
<dbReference type="EC" id="4.6.1.1" evidence="4"/>
<dbReference type="PANTHER" id="PTHR45627">
    <property type="entry name" value="ADENYLATE CYCLASE TYPE 1"/>
    <property type="match status" value="1"/>
</dbReference>
<evidence type="ECO:0000256" key="11">
    <source>
        <dbReference type="ARBA" id="ARBA00023136"/>
    </source>
</evidence>
<comment type="catalytic activity">
    <reaction evidence="1">
        <text>ATP = 3',5'-cyclic AMP + diphosphate</text>
        <dbReference type="Rhea" id="RHEA:15389"/>
        <dbReference type="ChEBI" id="CHEBI:30616"/>
        <dbReference type="ChEBI" id="CHEBI:33019"/>
        <dbReference type="ChEBI" id="CHEBI:58165"/>
        <dbReference type="EC" id="4.6.1.1"/>
    </reaction>
</comment>
<comment type="cofactor">
    <cofactor evidence="2">
        <name>Mn(2+)</name>
        <dbReference type="ChEBI" id="CHEBI:29035"/>
    </cofactor>
</comment>
<accession>A0ABR3MD21</accession>
<dbReference type="CDD" id="cd07302">
    <property type="entry name" value="CHD"/>
    <property type="match status" value="1"/>
</dbReference>
<evidence type="ECO:0000313" key="16">
    <source>
        <dbReference type="Proteomes" id="UP001558613"/>
    </source>
</evidence>
<keyword evidence="11" id="KW-0472">Membrane</keyword>
<keyword evidence="16" id="KW-1185">Reference proteome</keyword>
<feature type="compositionally biased region" description="Polar residues" evidence="13">
    <location>
        <begin position="308"/>
        <end position="323"/>
    </location>
</feature>
<keyword evidence="5" id="KW-0812">Transmembrane</keyword>
<keyword evidence="10" id="KW-1133">Transmembrane helix</keyword>
<evidence type="ECO:0000256" key="8">
    <source>
        <dbReference type="ARBA" id="ARBA00022840"/>
    </source>
</evidence>
<evidence type="ECO:0000256" key="7">
    <source>
        <dbReference type="ARBA" id="ARBA00022741"/>
    </source>
</evidence>
<proteinExistence type="predicted"/>
<evidence type="ECO:0000256" key="6">
    <source>
        <dbReference type="ARBA" id="ARBA00022723"/>
    </source>
</evidence>
<keyword evidence="8" id="KW-0067">ATP-binding</keyword>
<dbReference type="EMBL" id="JAYMGO010000014">
    <property type="protein sequence ID" value="KAL1262216.1"/>
    <property type="molecule type" value="Genomic_DNA"/>
</dbReference>
<evidence type="ECO:0000256" key="5">
    <source>
        <dbReference type="ARBA" id="ARBA00022692"/>
    </source>
</evidence>
<feature type="compositionally biased region" description="Basic residues" evidence="13">
    <location>
        <begin position="127"/>
        <end position="145"/>
    </location>
</feature>
<dbReference type="Gene3D" id="3.30.70.1230">
    <property type="entry name" value="Nucleotide cyclase"/>
    <property type="match status" value="1"/>
</dbReference>
<evidence type="ECO:0000256" key="12">
    <source>
        <dbReference type="ARBA" id="ARBA00023239"/>
    </source>
</evidence>
<keyword evidence="9" id="KW-0460">Magnesium</keyword>
<keyword evidence="7" id="KW-0547">Nucleotide-binding</keyword>
<evidence type="ECO:0000256" key="10">
    <source>
        <dbReference type="ARBA" id="ARBA00022989"/>
    </source>
</evidence>
<evidence type="ECO:0000256" key="1">
    <source>
        <dbReference type="ARBA" id="ARBA00001593"/>
    </source>
</evidence>
<dbReference type="InterPro" id="IPR001054">
    <property type="entry name" value="A/G_cyclase"/>
</dbReference>
<dbReference type="InterPro" id="IPR029787">
    <property type="entry name" value="Nucleotide_cyclase"/>
</dbReference>
<evidence type="ECO:0000256" key="13">
    <source>
        <dbReference type="SAM" id="MobiDB-lite"/>
    </source>
</evidence>
<comment type="subcellular location">
    <subcellularLocation>
        <location evidence="3">Membrane</location>
        <topology evidence="3">Multi-pass membrane protein</topology>
    </subcellularLocation>
</comment>
<dbReference type="SMART" id="SM00044">
    <property type="entry name" value="CYCc"/>
    <property type="match status" value="1"/>
</dbReference>
<evidence type="ECO:0000256" key="4">
    <source>
        <dbReference type="ARBA" id="ARBA00012201"/>
    </source>
</evidence>
<dbReference type="Pfam" id="PF00211">
    <property type="entry name" value="Guanylate_cyc"/>
    <property type="match status" value="1"/>
</dbReference>
<dbReference type="SUPFAM" id="SSF55073">
    <property type="entry name" value="Nucleotide cyclase"/>
    <property type="match status" value="1"/>
</dbReference>
<dbReference type="Pfam" id="PF22900">
    <property type="entry name" value="UCH_UBL1"/>
    <property type="match status" value="1"/>
</dbReference>
<dbReference type="PANTHER" id="PTHR45627:SF26">
    <property type="entry name" value="ADENYLATE CYCLASE TYPE 1"/>
    <property type="match status" value="1"/>
</dbReference>
<keyword evidence="6" id="KW-0479">Metal-binding</keyword>
<dbReference type="Proteomes" id="UP001558613">
    <property type="component" value="Unassembled WGS sequence"/>
</dbReference>
<reference evidence="15 16" key="1">
    <citation type="submission" date="2023-09" db="EMBL/GenBank/DDBJ databases">
        <authorList>
            <person name="Wang M."/>
        </authorList>
    </citation>
    <scope>NUCLEOTIDE SEQUENCE [LARGE SCALE GENOMIC DNA]</scope>
    <source>
        <strain evidence="15">GT-2023</strain>
        <tissue evidence="15">Liver</tissue>
    </source>
</reference>
<evidence type="ECO:0000256" key="2">
    <source>
        <dbReference type="ARBA" id="ARBA00001936"/>
    </source>
</evidence>
<feature type="region of interest" description="Disordered" evidence="13">
    <location>
        <begin position="114"/>
        <end position="145"/>
    </location>
</feature>
<dbReference type="PROSITE" id="PS50125">
    <property type="entry name" value="GUANYLATE_CYCLASE_2"/>
    <property type="match status" value="1"/>
</dbReference>
<evidence type="ECO:0000313" key="15">
    <source>
        <dbReference type="EMBL" id="KAL1262216.1"/>
    </source>
</evidence>
<evidence type="ECO:0000256" key="9">
    <source>
        <dbReference type="ARBA" id="ARBA00022842"/>
    </source>
</evidence>